<proteinExistence type="predicted"/>
<evidence type="ECO:0008006" key="2">
    <source>
        <dbReference type="Google" id="ProtNLM"/>
    </source>
</evidence>
<accession>A0A645B194</accession>
<dbReference type="EMBL" id="VSSQ01016973">
    <property type="protein sequence ID" value="MPM58826.1"/>
    <property type="molecule type" value="Genomic_DNA"/>
</dbReference>
<gene>
    <name evidence="1" type="ORF">SDC9_105659</name>
</gene>
<evidence type="ECO:0000313" key="1">
    <source>
        <dbReference type="EMBL" id="MPM58826.1"/>
    </source>
</evidence>
<comment type="caution">
    <text evidence="1">The sequence shown here is derived from an EMBL/GenBank/DDBJ whole genome shotgun (WGS) entry which is preliminary data.</text>
</comment>
<organism evidence="1">
    <name type="scientific">bioreactor metagenome</name>
    <dbReference type="NCBI Taxonomy" id="1076179"/>
    <lineage>
        <taxon>unclassified sequences</taxon>
        <taxon>metagenomes</taxon>
        <taxon>ecological metagenomes</taxon>
    </lineage>
</organism>
<reference evidence="1" key="1">
    <citation type="submission" date="2019-08" db="EMBL/GenBank/DDBJ databases">
        <authorList>
            <person name="Kucharzyk K."/>
            <person name="Murdoch R.W."/>
            <person name="Higgins S."/>
            <person name="Loffler F."/>
        </authorList>
    </citation>
    <scope>NUCLEOTIDE SEQUENCE</scope>
</reference>
<protein>
    <recommendedName>
        <fullName evidence="2">Nucleotidase</fullName>
    </recommendedName>
</protein>
<dbReference type="AlphaFoldDB" id="A0A645B194"/>
<sequence length="211" mass="25430">MSVSSSGSPSPKKQQQNIRIGFDMDGVILDNPARIFRRFIATGKKWHLLPRRELEFYQPKNWLEKRLWLYLHKSSWRLAPGYQRLRKLQEKFPVLEAYVISARFDCLQPDSQRWLQRFAKDQTFQELYLNSKDEQPHLFKARLIKQLKLNYYVEDNLDLARYLSQHCPQTEIWWLSNWVDGQKSYPKSFRSFSEVIHDLEILLKQKETHAE</sequence>
<name>A0A645B194_9ZZZZ</name>